<dbReference type="InterPro" id="IPR018640">
    <property type="entry name" value="DUF2063"/>
</dbReference>
<dbReference type="Pfam" id="PF09836">
    <property type="entry name" value="DUF2063"/>
    <property type="match status" value="1"/>
</dbReference>
<name>A0A0U3MT87_9BURK</name>
<sequence length="256" mass="27726">MSPDYAAQFAPGLLQPERTTPALARTANGASLVKRYNVYRNNVTVSLIEALAATFPAVQRITGTDFFRAMARFHIRATPPTSPMLFDYGRDFPAFIEAYPYAQEMPWLADVARIERAWLDAYHAADAPALTAQALAALPESALPDLVLQAHPATRMVRSPYPAVSIFAMNRQPGPVTPLIRSDAQNALVTRPDMDVEVAHLPDDAAHFLDLLLQGQPLGSAAADTFAPFPDFDLSAHLAALISAGTFAALPMETQP</sequence>
<dbReference type="InterPro" id="IPR044922">
    <property type="entry name" value="DUF2063_N_sf"/>
</dbReference>
<evidence type="ECO:0000313" key="1">
    <source>
        <dbReference type="EMBL" id="ALV06179.1"/>
    </source>
</evidence>
<dbReference type="KEGG" id="rdp:RD2015_1696"/>
<dbReference type="OrthoDB" id="4146344at2"/>
<keyword evidence="2" id="KW-1185">Reference proteome</keyword>
<reference evidence="1 2" key="1">
    <citation type="submission" date="2015-12" db="EMBL/GenBank/DDBJ databases">
        <title>Complete genome of Roseateles depolymerans KCTC 42856.</title>
        <authorList>
            <person name="Kim K.M."/>
        </authorList>
    </citation>
    <scope>NUCLEOTIDE SEQUENCE [LARGE SCALE GENOMIC DNA]</scope>
    <source>
        <strain evidence="1 2">KCTC 42856</strain>
    </source>
</reference>
<dbReference type="STRING" id="76731.RD2015_1696"/>
<dbReference type="AlphaFoldDB" id="A0A0U3MT87"/>
<organism evidence="1 2">
    <name type="scientific">Roseateles depolymerans</name>
    <dbReference type="NCBI Taxonomy" id="76731"/>
    <lineage>
        <taxon>Bacteria</taxon>
        <taxon>Pseudomonadati</taxon>
        <taxon>Pseudomonadota</taxon>
        <taxon>Betaproteobacteria</taxon>
        <taxon>Burkholderiales</taxon>
        <taxon>Sphaerotilaceae</taxon>
        <taxon>Roseateles</taxon>
    </lineage>
</organism>
<dbReference type="PATRIC" id="fig|76731.3.peg.1737"/>
<dbReference type="EMBL" id="CP013729">
    <property type="protein sequence ID" value="ALV06179.1"/>
    <property type="molecule type" value="Genomic_DNA"/>
</dbReference>
<proteinExistence type="predicted"/>
<dbReference type="RefSeq" id="WP_058934508.1">
    <property type="nucleotide sequence ID" value="NZ_CP013729.1"/>
</dbReference>
<accession>A0A0U3MT87</accession>
<dbReference type="Proteomes" id="UP000060699">
    <property type="component" value="Chromosome"/>
</dbReference>
<evidence type="ECO:0000313" key="2">
    <source>
        <dbReference type="Proteomes" id="UP000060699"/>
    </source>
</evidence>
<protein>
    <submittedName>
        <fullName evidence="1">Uncharacterized protein</fullName>
    </submittedName>
</protein>
<gene>
    <name evidence="1" type="ORF">RD2015_1696</name>
</gene>
<dbReference type="Gene3D" id="1.10.150.690">
    <property type="entry name" value="DUF2063"/>
    <property type="match status" value="1"/>
</dbReference>